<dbReference type="Gene3D" id="3.30.565.10">
    <property type="entry name" value="Histidine kinase-like ATPase, C-terminal domain"/>
    <property type="match status" value="1"/>
</dbReference>
<dbReference type="InterPro" id="IPR018762">
    <property type="entry name" value="ChpT_C"/>
</dbReference>
<protein>
    <submittedName>
        <fullName evidence="2">Histidine phosphotransferase ChpT</fullName>
    </submittedName>
</protein>
<dbReference type="InterPro" id="IPR036890">
    <property type="entry name" value="HATPase_C_sf"/>
</dbReference>
<dbReference type="EMBL" id="FNEK01000023">
    <property type="protein sequence ID" value="SDJ74492.1"/>
    <property type="molecule type" value="Genomic_DNA"/>
</dbReference>
<dbReference type="RefSeq" id="WP_093156277.1">
    <property type="nucleotide sequence ID" value="NZ_FNEK01000023.1"/>
</dbReference>
<evidence type="ECO:0000313" key="3">
    <source>
        <dbReference type="Proteomes" id="UP000199382"/>
    </source>
</evidence>
<evidence type="ECO:0000313" key="2">
    <source>
        <dbReference type="EMBL" id="SDJ74492.1"/>
    </source>
</evidence>
<reference evidence="2 3" key="1">
    <citation type="submission" date="2016-10" db="EMBL/GenBank/DDBJ databases">
        <authorList>
            <person name="de Groot N.N."/>
        </authorList>
    </citation>
    <scope>NUCLEOTIDE SEQUENCE [LARGE SCALE GENOMIC DNA]</scope>
    <source>
        <strain evidence="2 3">DSM 25294</strain>
    </source>
</reference>
<dbReference type="Gene3D" id="1.10.287.130">
    <property type="match status" value="1"/>
</dbReference>
<dbReference type="OrthoDB" id="9803702at2"/>
<sequence length="201" mass="21644">MSSNDPLASPDLTSLIGSRICHDLISPVGAIGNGLELLSMAGSGGPEVALISDSVSNANARIRFFRIAFGMASSEQGTPRSEILSILRDIYGETRIKLDWAVNVDCRRAEAKAAFLTLLCLENALPYGGEIVVTRSDGRWQFTAISPKLKYDEALWAVSTSSAPFELSPKNVQFALLPEALARLGRRLALTQTQGTLALTY</sequence>
<keyword evidence="3" id="KW-1185">Reference proteome</keyword>
<name>A0A1G8W863_9RHOB</name>
<proteinExistence type="predicted"/>
<gene>
    <name evidence="2" type="ORF">SAMN04488026_102344</name>
</gene>
<accession>A0A1G8W863</accession>
<evidence type="ECO:0000259" key="1">
    <source>
        <dbReference type="Pfam" id="PF10090"/>
    </source>
</evidence>
<feature type="domain" description="Histidine phosphotransferase ChpT C-terminal" evidence="1">
    <location>
        <begin position="81"/>
        <end position="194"/>
    </location>
</feature>
<dbReference type="Proteomes" id="UP000199382">
    <property type="component" value="Unassembled WGS sequence"/>
</dbReference>
<dbReference type="STRING" id="571298.SAMN04488026_102344"/>
<keyword evidence="2" id="KW-0808">Transferase</keyword>
<dbReference type="GO" id="GO:0016740">
    <property type="term" value="F:transferase activity"/>
    <property type="evidence" value="ECO:0007669"/>
    <property type="project" value="UniProtKB-KW"/>
</dbReference>
<dbReference type="AlphaFoldDB" id="A0A1G8W863"/>
<organism evidence="2 3">
    <name type="scientific">Aliiruegeria lutimaris</name>
    <dbReference type="NCBI Taxonomy" id="571298"/>
    <lineage>
        <taxon>Bacteria</taxon>
        <taxon>Pseudomonadati</taxon>
        <taxon>Pseudomonadota</taxon>
        <taxon>Alphaproteobacteria</taxon>
        <taxon>Rhodobacterales</taxon>
        <taxon>Roseobacteraceae</taxon>
        <taxon>Aliiruegeria</taxon>
    </lineage>
</organism>
<dbReference type="Pfam" id="PF10090">
    <property type="entry name" value="HPTransfase"/>
    <property type="match status" value="1"/>
</dbReference>